<dbReference type="AlphaFoldDB" id="A0A6A6CEN8"/>
<evidence type="ECO:0000256" key="8">
    <source>
        <dbReference type="SAM" id="Phobius"/>
    </source>
</evidence>
<dbReference type="PROSITE" id="PS50850">
    <property type="entry name" value="MFS"/>
    <property type="match status" value="1"/>
</dbReference>
<reference evidence="10" key="1">
    <citation type="journal article" date="2020" name="Stud. Mycol.">
        <title>101 Dothideomycetes genomes: a test case for predicting lifestyles and emergence of pathogens.</title>
        <authorList>
            <person name="Haridas S."/>
            <person name="Albert R."/>
            <person name="Binder M."/>
            <person name="Bloem J."/>
            <person name="Labutti K."/>
            <person name="Salamov A."/>
            <person name="Andreopoulos B."/>
            <person name="Baker S."/>
            <person name="Barry K."/>
            <person name="Bills G."/>
            <person name="Bluhm B."/>
            <person name="Cannon C."/>
            <person name="Castanera R."/>
            <person name="Culley D."/>
            <person name="Daum C."/>
            <person name="Ezra D."/>
            <person name="Gonzalez J."/>
            <person name="Henrissat B."/>
            <person name="Kuo A."/>
            <person name="Liang C."/>
            <person name="Lipzen A."/>
            <person name="Lutzoni F."/>
            <person name="Magnuson J."/>
            <person name="Mondo S."/>
            <person name="Nolan M."/>
            <person name="Ohm R."/>
            <person name="Pangilinan J."/>
            <person name="Park H.-J."/>
            <person name="Ramirez L."/>
            <person name="Alfaro M."/>
            <person name="Sun H."/>
            <person name="Tritt A."/>
            <person name="Yoshinaga Y."/>
            <person name="Zwiers L.-H."/>
            <person name="Turgeon B."/>
            <person name="Goodwin S."/>
            <person name="Spatafora J."/>
            <person name="Crous P."/>
            <person name="Grigoriev I."/>
        </authorList>
    </citation>
    <scope>NUCLEOTIDE SEQUENCE</scope>
    <source>
        <strain evidence="10">ATCC 36951</strain>
    </source>
</reference>
<evidence type="ECO:0000313" key="10">
    <source>
        <dbReference type="EMBL" id="KAF2164392.1"/>
    </source>
</evidence>
<evidence type="ECO:0000256" key="4">
    <source>
        <dbReference type="ARBA" id="ARBA00022692"/>
    </source>
</evidence>
<dbReference type="GO" id="GO:0005351">
    <property type="term" value="F:carbohydrate:proton symporter activity"/>
    <property type="evidence" value="ECO:0007669"/>
    <property type="project" value="TreeGrafter"/>
</dbReference>
<accession>A0A6A6CEN8</accession>
<dbReference type="Proteomes" id="UP000799537">
    <property type="component" value="Unassembled WGS sequence"/>
</dbReference>
<feature type="transmembrane region" description="Helical" evidence="8">
    <location>
        <begin position="370"/>
        <end position="390"/>
    </location>
</feature>
<evidence type="ECO:0000256" key="3">
    <source>
        <dbReference type="ARBA" id="ARBA00022448"/>
    </source>
</evidence>
<dbReference type="GeneID" id="54570877"/>
<keyword evidence="4 8" id="KW-0812">Transmembrane</keyword>
<feature type="transmembrane region" description="Helical" evidence="8">
    <location>
        <begin position="402"/>
        <end position="419"/>
    </location>
</feature>
<dbReference type="PANTHER" id="PTHR48022:SF45">
    <property type="entry name" value="MAJOR FACILITATOR SUPERFAMILY (MFS) PROFILE DOMAIN-CONTAINING PROTEIN-RELATED"/>
    <property type="match status" value="1"/>
</dbReference>
<evidence type="ECO:0000256" key="1">
    <source>
        <dbReference type="ARBA" id="ARBA00004141"/>
    </source>
</evidence>
<evidence type="ECO:0000313" key="11">
    <source>
        <dbReference type="Proteomes" id="UP000799537"/>
    </source>
</evidence>
<evidence type="ECO:0000259" key="9">
    <source>
        <dbReference type="PROSITE" id="PS50850"/>
    </source>
</evidence>
<dbReference type="InterPro" id="IPR003663">
    <property type="entry name" value="Sugar/inositol_transpt"/>
</dbReference>
<gene>
    <name evidence="10" type="ORF">M409DRAFT_67904</name>
</gene>
<evidence type="ECO:0000256" key="5">
    <source>
        <dbReference type="ARBA" id="ARBA00022989"/>
    </source>
</evidence>
<dbReference type="SUPFAM" id="SSF103473">
    <property type="entry name" value="MFS general substrate transporter"/>
    <property type="match status" value="1"/>
</dbReference>
<keyword evidence="3 7" id="KW-0813">Transport</keyword>
<feature type="transmembrane region" description="Helical" evidence="8">
    <location>
        <begin position="267"/>
        <end position="291"/>
    </location>
</feature>
<keyword evidence="5 8" id="KW-1133">Transmembrane helix</keyword>
<feature type="transmembrane region" description="Helical" evidence="8">
    <location>
        <begin position="157"/>
        <end position="178"/>
    </location>
</feature>
<dbReference type="InterPro" id="IPR005828">
    <property type="entry name" value="MFS_sugar_transport-like"/>
</dbReference>
<feature type="transmembrane region" description="Helical" evidence="8">
    <location>
        <begin position="12"/>
        <end position="35"/>
    </location>
</feature>
<proteinExistence type="inferred from homology"/>
<evidence type="ECO:0000256" key="7">
    <source>
        <dbReference type="RuleBase" id="RU003346"/>
    </source>
</evidence>
<feature type="transmembrane region" description="Helical" evidence="8">
    <location>
        <begin position="337"/>
        <end position="358"/>
    </location>
</feature>
<dbReference type="InterPro" id="IPR050360">
    <property type="entry name" value="MFS_Sugar_Transporters"/>
</dbReference>
<feature type="transmembrane region" description="Helical" evidence="8">
    <location>
        <begin position="96"/>
        <end position="114"/>
    </location>
</feature>
<dbReference type="OrthoDB" id="6612291at2759"/>
<evidence type="ECO:0000256" key="6">
    <source>
        <dbReference type="ARBA" id="ARBA00023136"/>
    </source>
</evidence>
<comment type="subcellular location">
    <subcellularLocation>
        <location evidence="1">Membrane</location>
        <topology evidence="1">Multi-pass membrane protein</topology>
    </subcellularLocation>
</comment>
<dbReference type="InterPro" id="IPR036259">
    <property type="entry name" value="MFS_trans_sf"/>
</dbReference>
<dbReference type="PRINTS" id="PR00171">
    <property type="entry name" value="SUGRTRNSPORT"/>
</dbReference>
<feature type="transmembrane region" description="Helical" evidence="8">
    <location>
        <begin position="69"/>
        <end position="89"/>
    </location>
</feature>
<dbReference type="EMBL" id="ML993604">
    <property type="protein sequence ID" value="KAF2164392.1"/>
    <property type="molecule type" value="Genomic_DNA"/>
</dbReference>
<feature type="transmembrane region" description="Helical" evidence="8">
    <location>
        <begin position="120"/>
        <end position="137"/>
    </location>
</feature>
<dbReference type="Pfam" id="PF00083">
    <property type="entry name" value="Sugar_tr"/>
    <property type="match status" value="1"/>
</dbReference>
<dbReference type="InterPro" id="IPR020846">
    <property type="entry name" value="MFS_dom"/>
</dbReference>
<comment type="similarity">
    <text evidence="2 7">Belongs to the major facilitator superfamily. Sugar transporter (TC 2.A.1.1) family.</text>
</comment>
<dbReference type="PANTHER" id="PTHR48022">
    <property type="entry name" value="PLASTIDIC GLUCOSE TRANSPORTER 4"/>
    <property type="match status" value="1"/>
</dbReference>
<keyword evidence="11" id="KW-1185">Reference proteome</keyword>
<protein>
    <recommendedName>
        <fullName evidence="9">Major facilitator superfamily (MFS) profile domain-containing protein</fullName>
    </recommendedName>
</protein>
<evidence type="ECO:0000256" key="2">
    <source>
        <dbReference type="ARBA" id="ARBA00010992"/>
    </source>
</evidence>
<dbReference type="GO" id="GO:0016020">
    <property type="term" value="C:membrane"/>
    <property type="evidence" value="ECO:0007669"/>
    <property type="project" value="UniProtKB-SubCell"/>
</dbReference>
<dbReference type="NCBIfam" id="TIGR00879">
    <property type="entry name" value="SP"/>
    <property type="match status" value="1"/>
</dbReference>
<feature type="transmembrane region" description="Helical" evidence="8">
    <location>
        <begin position="184"/>
        <end position="205"/>
    </location>
</feature>
<feature type="domain" description="Major facilitator superfamily (MFS) profile" evidence="9">
    <location>
        <begin position="13"/>
        <end position="456"/>
    </location>
</feature>
<organism evidence="10 11">
    <name type="scientific">Zasmidium cellare ATCC 36951</name>
    <dbReference type="NCBI Taxonomy" id="1080233"/>
    <lineage>
        <taxon>Eukaryota</taxon>
        <taxon>Fungi</taxon>
        <taxon>Dikarya</taxon>
        <taxon>Ascomycota</taxon>
        <taxon>Pezizomycotina</taxon>
        <taxon>Dothideomycetes</taxon>
        <taxon>Dothideomycetidae</taxon>
        <taxon>Mycosphaerellales</taxon>
        <taxon>Mycosphaerellaceae</taxon>
        <taxon>Zasmidium</taxon>
    </lineage>
</organism>
<name>A0A6A6CEN8_ZASCE</name>
<dbReference type="RefSeq" id="XP_033665281.1">
    <property type="nucleotide sequence ID" value="XM_033817605.1"/>
</dbReference>
<feature type="transmembrane region" description="Helical" evidence="8">
    <location>
        <begin position="311"/>
        <end position="330"/>
    </location>
</feature>
<sequence length="516" mass="56092">MAPLQGRKLHAAIWVESWIAVMVFGYNSAAAGGVLGMPAFRKQFPSIDVEGATTPSEEHDKSNIQGTVVALYTLFGVFGALGCTFFGDLRGRRKTLIAAAFANVIGVIIMSTSYSLGQFIVGRIFIGIGTGGITATVPAWQSELSRAASRGSHVSSFGIYCGSGLSLALWIAFGFSFTTGQVTWRFPIAGSGILSVIVMSTVLLLPESPRWLMLKNRNDEARRVLERLHPGDPDAVDKDIEEIELALRMSANQTSLKSMFEMGPQRIFHRVILASVVQIMLQFTGVNAIAFYTPTIYENSLKFPAVEASSLAAASQACIILGGIICSFTVDRFGRRTLMMVSATGMSICLACVTGLVSTDNPLPLKAAVFFLYMYYVVYTLGFIGIPFLYASEVAPVQLRGAICGLSTAISWLFNFLVVEITPVGFADISYRYFIIYTVTCATFVPIVYWFYPETSGRSLEEIDAIFLESKTVFDGVGVANGMPKTRLADMPIREEGAEEKMQYAEAAAHAELAQK</sequence>
<dbReference type="Gene3D" id="1.20.1250.20">
    <property type="entry name" value="MFS general substrate transporter like domains"/>
    <property type="match status" value="1"/>
</dbReference>
<feature type="transmembrane region" description="Helical" evidence="8">
    <location>
        <begin position="431"/>
        <end position="452"/>
    </location>
</feature>
<keyword evidence="6 8" id="KW-0472">Membrane</keyword>